<evidence type="ECO:0000259" key="1">
    <source>
        <dbReference type="Pfam" id="PF00384"/>
    </source>
</evidence>
<proteinExistence type="predicted"/>
<organism evidence="2 3">
    <name type="scientific">Pectobacterium araliae</name>
    <dbReference type="NCBI Taxonomy" id="3073862"/>
    <lineage>
        <taxon>Bacteria</taxon>
        <taxon>Pseudomonadati</taxon>
        <taxon>Pseudomonadota</taxon>
        <taxon>Gammaproteobacteria</taxon>
        <taxon>Enterobacterales</taxon>
        <taxon>Pectobacteriaceae</taxon>
        <taxon>Pectobacterium</taxon>
    </lineage>
</organism>
<sequence length="104" mass="11970">MFEDMMVGKIKACWIICTNPVATVSNRKNVIAELRAAELVITQDAFLDTETNRYADILLPGALWAAASITMLHNKQVKDLLVLLVNEWVFMQYHTIYIEYYSKK</sequence>
<reference evidence="3" key="1">
    <citation type="journal article" date="2024" name="Int. J. Syst. Evol. Microbiol.">
        <title>Pectobacterium araliae sp. nov., a pathogen causing bacterial soft rot of Japanese angelica tree in Japan.</title>
        <authorList>
            <person name="Sawada H."/>
            <person name="Someya N."/>
            <person name="Morohoshi T."/>
            <person name="Ono M."/>
            <person name="Satou M."/>
        </authorList>
    </citation>
    <scope>NUCLEOTIDE SEQUENCE [LARGE SCALE GENOMIC DNA]</scope>
    <source>
        <strain evidence="3">MAFF 302110</strain>
    </source>
</reference>
<accession>A0AAN0MMM2</accession>
<protein>
    <recommendedName>
        <fullName evidence="1">Molybdopterin oxidoreductase domain-containing protein</fullName>
    </recommendedName>
</protein>
<dbReference type="Pfam" id="PF00384">
    <property type="entry name" value="Molybdopterin"/>
    <property type="match status" value="1"/>
</dbReference>
<dbReference type="AlphaFoldDB" id="A0AAN0MMM2"/>
<dbReference type="GO" id="GO:0016491">
    <property type="term" value="F:oxidoreductase activity"/>
    <property type="evidence" value="ECO:0007669"/>
    <property type="project" value="InterPro"/>
</dbReference>
<gene>
    <name evidence="2" type="ORF">PEC302110_33950</name>
</gene>
<feature type="domain" description="Molybdopterin oxidoreductase" evidence="1">
    <location>
        <begin position="7"/>
        <end position="64"/>
    </location>
</feature>
<dbReference type="RefSeq" id="WP_425606602.1">
    <property type="nucleotide sequence ID" value="NZ_AP028908.1"/>
</dbReference>
<evidence type="ECO:0000313" key="2">
    <source>
        <dbReference type="EMBL" id="BES86298.1"/>
    </source>
</evidence>
<dbReference type="InterPro" id="IPR006656">
    <property type="entry name" value="Mopterin_OxRdtase"/>
</dbReference>
<evidence type="ECO:0000313" key="3">
    <source>
        <dbReference type="Proteomes" id="UP001377830"/>
    </source>
</evidence>
<dbReference type="EMBL" id="AP028908">
    <property type="protein sequence ID" value="BES86298.1"/>
    <property type="molecule type" value="Genomic_DNA"/>
</dbReference>
<name>A0AAN0MMM2_9GAMM</name>
<dbReference type="Gene3D" id="3.40.50.740">
    <property type="match status" value="1"/>
</dbReference>
<dbReference type="SUPFAM" id="SSF53706">
    <property type="entry name" value="Formate dehydrogenase/DMSO reductase, domains 1-3"/>
    <property type="match status" value="1"/>
</dbReference>
<keyword evidence="3" id="KW-1185">Reference proteome</keyword>
<dbReference type="Proteomes" id="UP001377830">
    <property type="component" value="Chromosome"/>
</dbReference>
<dbReference type="KEGG" id="parl:PEC302110_33950"/>